<organism evidence="1 2">
    <name type="scientific">Eumeta variegata</name>
    <name type="common">Bagworm moth</name>
    <name type="synonym">Eumeta japonica</name>
    <dbReference type="NCBI Taxonomy" id="151549"/>
    <lineage>
        <taxon>Eukaryota</taxon>
        <taxon>Metazoa</taxon>
        <taxon>Ecdysozoa</taxon>
        <taxon>Arthropoda</taxon>
        <taxon>Hexapoda</taxon>
        <taxon>Insecta</taxon>
        <taxon>Pterygota</taxon>
        <taxon>Neoptera</taxon>
        <taxon>Endopterygota</taxon>
        <taxon>Lepidoptera</taxon>
        <taxon>Glossata</taxon>
        <taxon>Ditrysia</taxon>
        <taxon>Tineoidea</taxon>
        <taxon>Psychidae</taxon>
        <taxon>Oiketicinae</taxon>
        <taxon>Eumeta</taxon>
    </lineage>
</organism>
<protein>
    <submittedName>
        <fullName evidence="1">Uncharacterized protein</fullName>
    </submittedName>
</protein>
<dbReference type="PANTHER" id="PTHR45786:SF74">
    <property type="entry name" value="ATP-DEPENDENT DNA HELICASE"/>
    <property type="match status" value="1"/>
</dbReference>
<dbReference type="EMBL" id="BGZK01001543">
    <property type="protein sequence ID" value="GBP82007.1"/>
    <property type="molecule type" value="Genomic_DNA"/>
</dbReference>
<dbReference type="AlphaFoldDB" id="A0A4C1Z5S7"/>
<evidence type="ECO:0000313" key="2">
    <source>
        <dbReference type="Proteomes" id="UP000299102"/>
    </source>
</evidence>
<name>A0A4C1Z5S7_EUMVA</name>
<dbReference type="Proteomes" id="UP000299102">
    <property type="component" value="Unassembled WGS sequence"/>
</dbReference>
<keyword evidence="2" id="KW-1185">Reference proteome</keyword>
<dbReference type="STRING" id="151549.A0A4C1Z5S7"/>
<comment type="caution">
    <text evidence="1">The sequence shown here is derived from an EMBL/GenBank/DDBJ whole genome shotgun (WGS) entry which is preliminary data.</text>
</comment>
<evidence type="ECO:0000313" key="1">
    <source>
        <dbReference type="EMBL" id="GBP82007.1"/>
    </source>
</evidence>
<gene>
    <name evidence="1" type="ORF">EVAR_52210_1</name>
</gene>
<proteinExistence type="predicted"/>
<reference evidence="1 2" key="1">
    <citation type="journal article" date="2019" name="Commun. Biol.">
        <title>The bagworm genome reveals a unique fibroin gene that provides high tensile strength.</title>
        <authorList>
            <person name="Kono N."/>
            <person name="Nakamura H."/>
            <person name="Ohtoshi R."/>
            <person name="Tomita M."/>
            <person name="Numata K."/>
            <person name="Arakawa K."/>
        </authorList>
    </citation>
    <scope>NUCLEOTIDE SEQUENCE [LARGE SCALE GENOMIC DNA]</scope>
</reference>
<dbReference type="PANTHER" id="PTHR45786">
    <property type="entry name" value="DNA BINDING PROTEIN-LIKE"/>
    <property type="match status" value="1"/>
</dbReference>
<dbReference type="OrthoDB" id="10051381at2759"/>
<sequence>MPILQCVKVQRETAGLCCASGKVKLDPLLTPPQPLKTLFDGSDPDSSHFLQHILEYNNCFRMTSFGANIIREGGFMPTCKIQGQIYHLHGSMVPTPDEPHQFLQIYFVDGGSAECAVQYTGSTTVKETNY</sequence>
<accession>A0A4C1Z5S7</accession>